<comment type="caution">
    <text evidence="2">The sequence shown here is derived from an EMBL/GenBank/DDBJ whole genome shotgun (WGS) entry which is preliminary data.</text>
</comment>
<dbReference type="InterPro" id="IPR035069">
    <property type="entry name" value="TTHA1013/TTHA0281-like"/>
</dbReference>
<evidence type="ECO:0000259" key="1">
    <source>
        <dbReference type="Pfam" id="PF08972"/>
    </source>
</evidence>
<dbReference type="Proteomes" id="UP000214610">
    <property type="component" value="Unassembled WGS sequence"/>
</dbReference>
<feature type="domain" description="DUF1902" evidence="1">
    <location>
        <begin position="24"/>
        <end position="82"/>
    </location>
</feature>
<dbReference type="SUPFAM" id="SSF143100">
    <property type="entry name" value="TTHA1013/TTHA0281-like"/>
    <property type="match status" value="1"/>
</dbReference>
<evidence type="ECO:0000313" key="2">
    <source>
        <dbReference type="EMBL" id="OXE51143.1"/>
    </source>
</evidence>
<reference evidence="3" key="1">
    <citation type="submission" date="2017-05" db="EMBL/GenBank/DDBJ databases">
        <title>Improved OligoMM genomes.</title>
        <authorList>
            <person name="Garzetti D."/>
        </authorList>
    </citation>
    <scope>NUCLEOTIDE SEQUENCE [LARGE SCALE GENOMIC DNA]</scope>
    <source>
        <strain evidence="3">YL45</strain>
    </source>
</reference>
<sequence>MFVYRVGSPGWKLATRAGCLLKPKVEVMYDKEAQVYEATCEDFLPFLGIATEAETPEQLKEKLAGLFAEALEEAFKKKETNTVIPSFDLVTLQ</sequence>
<gene>
    <name evidence="2" type="ORF">ADH67_02295</name>
</gene>
<name>A0A227KRM0_9BURK</name>
<dbReference type="GeneID" id="78363353"/>
<dbReference type="EMBL" id="NHMP01000001">
    <property type="protein sequence ID" value="OXE51143.1"/>
    <property type="molecule type" value="Genomic_DNA"/>
</dbReference>
<dbReference type="RefSeq" id="WP_066591243.1">
    <property type="nucleotide sequence ID" value="NZ_CAOTBB010000089.1"/>
</dbReference>
<evidence type="ECO:0000313" key="3">
    <source>
        <dbReference type="Proteomes" id="UP000214610"/>
    </source>
</evidence>
<dbReference type="Pfam" id="PF08972">
    <property type="entry name" value="DUF1902"/>
    <property type="match status" value="1"/>
</dbReference>
<dbReference type="Gene3D" id="3.30.2390.10">
    <property type="entry name" value="TTHA1013-like"/>
    <property type="match status" value="1"/>
</dbReference>
<accession>A0A227KRM0</accession>
<organism evidence="2 3">
    <name type="scientific">Turicimonas muris</name>
    <dbReference type="NCBI Taxonomy" id="1796652"/>
    <lineage>
        <taxon>Bacteria</taxon>
        <taxon>Pseudomonadati</taxon>
        <taxon>Pseudomonadota</taxon>
        <taxon>Betaproteobacteria</taxon>
        <taxon>Burkholderiales</taxon>
        <taxon>Sutterellaceae</taxon>
        <taxon>Turicimonas</taxon>
    </lineage>
</organism>
<proteinExistence type="predicted"/>
<keyword evidence="3" id="KW-1185">Reference proteome</keyword>
<dbReference type="AlphaFoldDB" id="A0A227KRM0"/>
<dbReference type="InterPro" id="IPR015066">
    <property type="entry name" value="DUF1902"/>
</dbReference>
<protein>
    <recommendedName>
        <fullName evidence="1">DUF1902 domain-containing protein</fullName>
    </recommendedName>
</protein>